<keyword evidence="4" id="KW-0723">Serine/threonine-protein kinase</keyword>
<sequence>MSFSSPNRPRIVPPAEEIVGGYRLGSVIGQGAFSTVKRATSVSSTPSTPSTVAAVKIVLKNDSRPGASEARVRLSKESKVWSQLSHEHILPLFQTIETEEATFFFTLYCPAGTLLDVINSHKTDGLEGVGMDDAGMLFRQVVRGLKYLHEVVRLVHGDIKLENVLVDDQGSCRIADFGLARWMQDPSEEKPSTASASLEPPAQRENGMLSLHDSLRRTRGRHRLPSRLSNSFTNEQDTNSSNNASKNNAQHYFAPGSLPYAAPELLRPTHSSTIPPANPAQDIWALGCVLYALLFGQLPFKDPFEPRLTMKILSGIWRLPSNYPPSSQIQLKTIGRVAENVLHGCLCTNHQQRWTISMIDEVGWGVGWDLDVDEAGEEYEEEL</sequence>
<dbReference type="SUPFAM" id="SSF56112">
    <property type="entry name" value="Protein kinase-like (PK-like)"/>
    <property type="match status" value="1"/>
</dbReference>
<keyword evidence="4" id="KW-0418">Kinase</keyword>
<dbReference type="SMART" id="SM00220">
    <property type="entry name" value="S_TKc"/>
    <property type="match status" value="1"/>
</dbReference>
<dbReference type="Gene3D" id="1.10.510.10">
    <property type="entry name" value="Transferase(Phosphotransferase) domain 1"/>
    <property type="match status" value="2"/>
</dbReference>
<dbReference type="STRING" id="1051891.A0A0C3QCH0"/>
<keyword evidence="1 3" id="KW-0547">Nucleotide-binding</keyword>
<accession>A0A0C3QCH0</accession>
<dbReference type="PANTHER" id="PTHR24346">
    <property type="entry name" value="MAP/MICROTUBULE AFFINITY-REGULATING KINASE"/>
    <property type="match status" value="1"/>
</dbReference>
<dbReference type="PROSITE" id="PS00108">
    <property type="entry name" value="PROTEIN_KINASE_ST"/>
    <property type="match status" value="1"/>
</dbReference>
<dbReference type="HOGENOM" id="CLU_000288_63_57_1"/>
<dbReference type="InterPro" id="IPR008271">
    <property type="entry name" value="Ser/Thr_kinase_AS"/>
</dbReference>
<evidence type="ECO:0000256" key="4">
    <source>
        <dbReference type="RuleBase" id="RU000304"/>
    </source>
</evidence>
<feature type="compositionally biased region" description="Polar residues" evidence="5">
    <location>
        <begin position="227"/>
        <end position="238"/>
    </location>
</feature>
<dbReference type="Proteomes" id="UP000054248">
    <property type="component" value="Unassembled WGS sequence"/>
</dbReference>
<feature type="binding site" evidence="3">
    <location>
        <position position="60"/>
    </location>
    <ligand>
        <name>ATP</name>
        <dbReference type="ChEBI" id="CHEBI:30616"/>
    </ligand>
</feature>
<protein>
    <recommendedName>
        <fullName evidence="6">Protein kinase domain-containing protein</fullName>
    </recommendedName>
</protein>
<feature type="non-terminal residue" evidence="7">
    <location>
        <position position="383"/>
    </location>
</feature>
<dbReference type="PROSITE" id="PS50011">
    <property type="entry name" value="PROTEIN_KINASE_DOM"/>
    <property type="match status" value="1"/>
</dbReference>
<dbReference type="InterPro" id="IPR017441">
    <property type="entry name" value="Protein_kinase_ATP_BS"/>
</dbReference>
<organism evidence="7 8">
    <name type="scientific">Tulasnella calospora MUT 4182</name>
    <dbReference type="NCBI Taxonomy" id="1051891"/>
    <lineage>
        <taxon>Eukaryota</taxon>
        <taxon>Fungi</taxon>
        <taxon>Dikarya</taxon>
        <taxon>Basidiomycota</taxon>
        <taxon>Agaricomycotina</taxon>
        <taxon>Agaricomycetes</taxon>
        <taxon>Cantharellales</taxon>
        <taxon>Tulasnellaceae</taxon>
        <taxon>Tulasnella</taxon>
    </lineage>
</organism>
<dbReference type="GO" id="GO:0005524">
    <property type="term" value="F:ATP binding"/>
    <property type="evidence" value="ECO:0007669"/>
    <property type="project" value="UniProtKB-UniRule"/>
</dbReference>
<gene>
    <name evidence="7" type="ORF">M407DRAFT_79408</name>
</gene>
<dbReference type="Pfam" id="PF00069">
    <property type="entry name" value="Pkinase"/>
    <property type="match status" value="2"/>
</dbReference>
<dbReference type="GO" id="GO:0005737">
    <property type="term" value="C:cytoplasm"/>
    <property type="evidence" value="ECO:0007669"/>
    <property type="project" value="TreeGrafter"/>
</dbReference>
<name>A0A0C3QCH0_9AGAM</name>
<comment type="similarity">
    <text evidence="4">Belongs to the protein kinase superfamily.</text>
</comment>
<evidence type="ECO:0000313" key="8">
    <source>
        <dbReference type="Proteomes" id="UP000054248"/>
    </source>
</evidence>
<dbReference type="GO" id="GO:0004674">
    <property type="term" value="F:protein serine/threonine kinase activity"/>
    <property type="evidence" value="ECO:0007669"/>
    <property type="project" value="UniProtKB-KW"/>
</dbReference>
<dbReference type="PROSITE" id="PS00107">
    <property type="entry name" value="PROTEIN_KINASE_ATP"/>
    <property type="match status" value="1"/>
</dbReference>
<keyword evidence="4" id="KW-0808">Transferase</keyword>
<reference evidence="8" key="2">
    <citation type="submission" date="2015-01" db="EMBL/GenBank/DDBJ databases">
        <title>Evolutionary Origins and Diversification of the Mycorrhizal Mutualists.</title>
        <authorList>
            <consortium name="DOE Joint Genome Institute"/>
            <consortium name="Mycorrhizal Genomics Consortium"/>
            <person name="Kohler A."/>
            <person name="Kuo A."/>
            <person name="Nagy L.G."/>
            <person name="Floudas D."/>
            <person name="Copeland A."/>
            <person name="Barry K.W."/>
            <person name="Cichocki N."/>
            <person name="Veneault-Fourrey C."/>
            <person name="LaButti K."/>
            <person name="Lindquist E.A."/>
            <person name="Lipzen A."/>
            <person name="Lundell T."/>
            <person name="Morin E."/>
            <person name="Murat C."/>
            <person name="Riley R."/>
            <person name="Ohm R."/>
            <person name="Sun H."/>
            <person name="Tunlid A."/>
            <person name="Henrissat B."/>
            <person name="Grigoriev I.V."/>
            <person name="Hibbett D.S."/>
            <person name="Martin F."/>
        </authorList>
    </citation>
    <scope>NUCLEOTIDE SEQUENCE [LARGE SCALE GENOMIC DNA]</scope>
    <source>
        <strain evidence="8">MUT 4182</strain>
    </source>
</reference>
<evidence type="ECO:0000259" key="6">
    <source>
        <dbReference type="PROSITE" id="PS50011"/>
    </source>
</evidence>
<reference evidence="7 8" key="1">
    <citation type="submission" date="2014-04" db="EMBL/GenBank/DDBJ databases">
        <authorList>
            <consortium name="DOE Joint Genome Institute"/>
            <person name="Kuo A."/>
            <person name="Girlanda M."/>
            <person name="Perotto S."/>
            <person name="Kohler A."/>
            <person name="Nagy L.G."/>
            <person name="Floudas D."/>
            <person name="Copeland A."/>
            <person name="Barry K.W."/>
            <person name="Cichocki N."/>
            <person name="Veneault-Fourrey C."/>
            <person name="LaButti K."/>
            <person name="Lindquist E.A."/>
            <person name="Lipzen A."/>
            <person name="Lundell T."/>
            <person name="Morin E."/>
            <person name="Murat C."/>
            <person name="Sun H."/>
            <person name="Tunlid A."/>
            <person name="Henrissat B."/>
            <person name="Grigoriev I.V."/>
            <person name="Hibbett D.S."/>
            <person name="Martin F."/>
            <person name="Nordberg H.P."/>
            <person name="Cantor M.N."/>
            <person name="Hua S.X."/>
        </authorList>
    </citation>
    <scope>NUCLEOTIDE SEQUENCE [LARGE SCALE GENOMIC DNA]</scope>
    <source>
        <strain evidence="7 8">MUT 4182</strain>
    </source>
</reference>
<evidence type="ECO:0000256" key="1">
    <source>
        <dbReference type="ARBA" id="ARBA00022741"/>
    </source>
</evidence>
<feature type="compositionally biased region" description="Low complexity" evidence="5">
    <location>
        <begin position="239"/>
        <end position="249"/>
    </location>
</feature>
<keyword evidence="2 3" id="KW-0067">ATP-binding</keyword>
<evidence type="ECO:0000313" key="7">
    <source>
        <dbReference type="EMBL" id="KIO22269.1"/>
    </source>
</evidence>
<dbReference type="GO" id="GO:0035556">
    <property type="term" value="P:intracellular signal transduction"/>
    <property type="evidence" value="ECO:0007669"/>
    <property type="project" value="TreeGrafter"/>
</dbReference>
<evidence type="ECO:0000256" key="3">
    <source>
        <dbReference type="PROSITE-ProRule" id="PRU10141"/>
    </source>
</evidence>
<dbReference type="InterPro" id="IPR011009">
    <property type="entry name" value="Kinase-like_dom_sf"/>
</dbReference>
<dbReference type="PANTHER" id="PTHR24346:SF76">
    <property type="entry name" value="NON-SPECIFIC SERINE_THREONINE PROTEIN KINASE"/>
    <property type="match status" value="1"/>
</dbReference>
<dbReference type="InterPro" id="IPR000719">
    <property type="entry name" value="Prot_kinase_dom"/>
</dbReference>
<keyword evidence="8" id="KW-1185">Reference proteome</keyword>
<dbReference type="EMBL" id="KN823114">
    <property type="protein sequence ID" value="KIO22269.1"/>
    <property type="molecule type" value="Genomic_DNA"/>
</dbReference>
<proteinExistence type="inferred from homology"/>
<feature type="region of interest" description="Disordered" evidence="5">
    <location>
        <begin position="185"/>
        <end position="253"/>
    </location>
</feature>
<evidence type="ECO:0000256" key="5">
    <source>
        <dbReference type="SAM" id="MobiDB-lite"/>
    </source>
</evidence>
<evidence type="ECO:0000256" key="2">
    <source>
        <dbReference type="ARBA" id="ARBA00022840"/>
    </source>
</evidence>
<dbReference type="OrthoDB" id="4062651at2759"/>
<feature type="domain" description="Protein kinase" evidence="6">
    <location>
        <begin position="22"/>
        <end position="365"/>
    </location>
</feature>
<dbReference type="AlphaFoldDB" id="A0A0C3QCH0"/>